<evidence type="ECO:0000313" key="2">
    <source>
        <dbReference type="Proteomes" id="UP001157960"/>
    </source>
</evidence>
<name>A0ABY1PHW2_9FLAO</name>
<dbReference type="EMBL" id="FXTZ01000014">
    <property type="protein sequence ID" value="SMP32358.1"/>
    <property type="molecule type" value="Genomic_DNA"/>
</dbReference>
<proteinExistence type="predicted"/>
<evidence type="ECO:0000313" key="1">
    <source>
        <dbReference type="EMBL" id="SMP32358.1"/>
    </source>
</evidence>
<dbReference type="Proteomes" id="UP001157960">
    <property type="component" value="Unassembled WGS sequence"/>
</dbReference>
<protein>
    <recommendedName>
        <fullName evidence="3">DUF3892 domain-containing protein</fullName>
    </recommendedName>
</protein>
<dbReference type="RefSeq" id="WP_283423430.1">
    <property type="nucleotide sequence ID" value="NZ_FXTZ01000014.1"/>
</dbReference>
<reference evidence="1 2" key="1">
    <citation type="submission" date="2017-05" db="EMBL/GenBank/DDBJ databases">
        <authorList>
            <person name="Varghese N."/>
            <person name="Submissions S."/>
        </authorList>
    </citation>
    <scope>NUCLEOTIDE SEQUENCE [LARGE SCALE GENOMIC DNA]</scope>
    <source>
        <strain evidence="1 2">DSM 28214</strain>
    </source>
</reference>
<gene>
    <name evidence="1" type="ORF">SAMN06264346_114118</name>
</gene>
<evidence type="ECO:0008006" key="3">
    <source>
        <dbReference type="Google" id="ProtNLM"/>
    </source>
</evidence>
<sequence>MAKYRISGVWKNSSNVITHYAFHTVNENNTSRASKKTKDEAVKLLETAGNSATTWVWNYNRCGWDIGENVTVVNGSNGKYLRSNPDKKETNNLEHLIDFDWIAP</sequence>
<organism evidence="1 2">
    <name type="scientific">Chryseobacterium profundimaris</name>
    <dbReference type="NCBI Taxonomy" id="1387275"/>
    <lineage>
        <taxon>Bacteria</taxon>
        <taxon>Pseudomonadati</taxon>
        <taxon>Bacteroidota</taxon>
        <taxon>Flavobacteriia</taxon>
        <taxon>Flavobacteriales</taxon>
        <taxon>Weeksellaceae</taxon>
        <taxon>Chryseobacterium group</taxon>
        <taxon>Chryseobacterium</taxon>
    </lineage>
</organism>
<keyword evidence="2" id="KW-1185">Reference proteome</keyword>
<dbReference type="Pfam" id="PF13031">
    <property type="entry name" value="DUF3892"/>
    <property type="match status" value="1"/>
</dbReference>
<comment type="caution">
    <text evidence="1">The sequence shown here is derived from an EMBL/GenBank/DDBJ whole genome shotgun (WGS) entry which is preliminary data.</text>
</comment>
<dbReference type="InterPro" id="IPR024997">
    <property type="entry name" value="DUF3892"/>
</dbReference>
<accession>A0ABY1PHW2</accession>